<evidence type="ECO:0000259" key="1">
    <source>
        <dbReference type="Pfam" id="PF09346"/>
    </source>
</evidence>
<name>A0ABS5ZJG5_9GAMM</name>
<keyword evidence="3" id="KW-1185">Reference proteome</keyword>
<accession>A0ABS5ZJG5</accession>
<reference evidence="2 3" key="1">
    <citation type="submission" date="2021-04" db="EMBL/GenBank/DDBJ databases">
        <authorList>
            <person name="Pira H."/>
            <person name="Risdian C."/>
            <person name="Wink J."/>
        </authorList>
    </citation>
    <scope>NUCLEOTIDE SEQUENCE [LARGE SCALE GENOMIC DNA]</scope>
    <source>
        <strain evidence="2 3">WH53</strain>
    </source>
</reference>
<dbReference type="InterPro" id="IPR018958">
    <property type="entry name" value="Knr4/Smi1-like_dom"/>
</dbReference>
<dbReference type="Proteomes" id="UP000690515">
    <property type="component" value="Unassembled WGS sequence"/>
</dbReference>
<protein>
    <recommendedName>
        <fullName evidence="1">Knr4/Smi1-like domain-containing protein</fullName>
    </recommendedName>
</protein>
<dbReference type="InterPro" id="IPR037883">
    <property type="entry name" value="Knr4/Smi1-like_sf"/>
</dbReference>
<dbReference type="RefSeq" id="WP_215822375.1">
    <property type="nucleotide sequence ID" value="NZ_JAGSOY010000152.1"/>
</dbReference>
<comment type="caution">
    <text evidence="2">The sequence shown here is derived from an EMBL/GenBank/DDBJ whole genome shotgun (WGS) entry which is preliminary data.</text>
</comment>
<organism evidence="2 3">
    <name type="scientific">Zooshikella harenae</name>
    <dbReference type="NCBI Taxonomy" id="2827238"/>
    <lineage>
        <taxon>Bacteria</taxon>
        <taxon>Pseudomonadati</taxon>
        <taxon>Pseudomonadota</taxon>
        <taxon>Gammaproteobacteria</taxon>
        <taxon>Oceanospirillales</taxon>
        <taxon>Zooshikellaceae</taxon>
        <taxon>Zooshikella</taxon>
    </lineage>
</organism>
<gene>
    <name evidence="2" type="ORF">KCG35_23925</name>
</gene>
<dbReference type="Pfam" id="PF09346">
    <property type="entry name" value="SMI1_KNR4"/>
    <property type="match status" value="1"/>
</dbReference>
<dbReference type="EMBL" id="JAGSOY010000152">
    <property type="protein sequence ID" value="MBU2714104.1"/>
    <property type="molecule type" value="Genomic_DNA"/>
</dbReference>
<feature type="domain" description="Knr4/Smi1-like" evidence="1">
    <location>
        <begin position="32"/>
        <end position="128"/>
    </location>
</feature>
<evidence type="ECO:0000313" key="2">
    <source>
        <dbReference type="EMBL" id="MBU2714104.1"/>
    </source>
</evidence>
<proteinExistence type="predicted"/>
<evidence type="ECO:0000313" key="3">
    <source>
        <dbReference type="Proteomes" id="UP000690515"/>
    </source>
</evidence>
<dbReference type="Gene3D" id="3.40.1580.10">
    <property type="entry name" value="SMI1/KNR4-like"/>
    <property type="match status" value="1"/>
</dbReference>
<sequence>MSIKKLISISSNPLSSEPVKLAPIDVPQAGTLANELISLLSQKNGFYAFEGALHIFPASSPEDEMNLISWNDQDLWISHYKGLAEGCLFFAEDIFGGQFCIKDNKIFIFDPETGDFEDFADDFSGWAEEILGDYNTITGYPLAHQWQVKNGKLADSQRLMPKIPFVCRGEFSVENLTAINAVSGMRSRGNLAHQIHNLPDGAQIKFNIID</sequence>
<dbReference type="SUPFAM" id="SSF160631">
    <property type="entry name" value="SMI1/KNR4-like"/>
    <property type="match status" value="1"/>
</dbReference>